<dbReference type="GO" id="GO:0016787">
    <property type="term" value="F:hydrolase activity"/>
    <property type="evidence" value="ECO:0007669"/>
    <property type="project" value="UniProtKB-KW"/>
</dbReference>
<dbReference type="SUPFAM" id="SSF53474">
    <property type="entry name" value="alpha/beta-Hydrolases"/>
    <property type="match status" value="1"/>
</dbReference>
<feature type="compositionally biased region" description="Low complexity" evidence="2">
    <location>
        <begin position="307"/>
        <end position="317"/>
    </location>
</feature>
<reference evidence="4 5" key="1">
    <citation type="submission" date="2017-10" db="EMBL/GenBank/DDBJ databases">
        <title>Sequencing the genomes of 1000 actinobacteria strains.</title>
        <authorList>
            <person name="Klenk H.-P."/>
        </authorList>
    </citation>
    <scope>NUCLEOTIDE SEQUENCE [LARGE SCALE GENOMIC DNA]</scope>
    <source>
        <strain evidence="4 5">DSM 21801</strain>
    </source>
</reference>
<dbReference type="EMBL" id="PDJD01000001">
    <property type="protein sequence ID" value="PFG20881.1"/>
    <property type="molecule type" value="Genomic_DNA"/>
</dbReference>
<evidence type="ECO:0000313" key="4">
    <source>
        <dbReference type="EMBL" id="PFG20881.1"/>
    </source>
</evidence>
<dbReference type="PANTHER" id="PTHR43798">
    <property type="entry name" value="MONOACYLGLYCEROL LIPASE"/>
    <property type="match status" value="1"/>
</dbReference>
<sequence>MVGEMSTHTPRPIDVPVPGGALRVIVWEPSPPAAPGGPTPTVLLVHGVTSSHLAWVDVVAALPGVRLIAPDLRGRGRSRDVAGPAGMVRHADDLAAVLDHLGIDALPVVGHSMGAFVSVVLAARHPARVRSLTLVDGGLPLPIPAGLTPDQVVDAVLGPTAQRLSRRFASRETYLDFWRDHPAFAADWSATIEDYFAYDLVPDGEAFRPATSYETTAADTIDLTTGQTLPAALAALADLGIPAHLITVPRGLQDEPPGLYPADGLTELLAAYPWLTHERIETRNHYTIVMSPAGARLVAGAIPLPETQPGTQPGTQPDQEAAR</sequence>
<keyword evidence="5" id="KW-1185">Reference proteome</keyword>
<dbReference type="PRINTS" id="PR00111">
    <property type="entry name" value="ABHYDROLASE"/>
</dbReference>
<dbReference type="GO" id="GO:0016020">
    <property type="term" value="C:membrane"/>
    <property type="evidence" value="ECO:0007669"/>
    <property type="project" value="TreeGrafter"/>
</dbReference>
<feature type="domain" description="AB hydrolase-1" evidence="3">
    <location>
        <begin position="40"/>
        <end position="150"/>
    </location>
</feature>
<dbReference type="AlphaFoldDB" id="A0A2A9D3B2"/>
<dbReference type="Pfam" id="PF00561">
    <property type="entry name" value="Abhydrolase_1"/>
    <property type="match status" value="1"/>
</dbReference>
<evidence type="ECO:0000313" key="5">
    <source>
        <dbReference type="Proteomes" id="UP000224915"/>
    </source>
</evidence>
<organism evidence="4 5">
    <name type="scientific">Serinibacter salmoneus</name>
    <dbReference type="NCBI Taxonomy" id="556530"/>
    <lineage>
        <taxon>Bacteria</taxon>
        <taxon>Bacillati</taxon>
        <taxon>Actinomycetota</taxon>
        <taxon>Actinomycetes</taxon>
        <taxon>Micrococcales</taxon>
        <taxon>Beutenbergiaceae</taxon>
        <taxon>Serinibacter</taxon>
    </lineage>
</organism>
<dbReference type="InterPro" id="IPR029058">
    <property type="entry name" value="AB_hydrolase_fold"/>
</dbReference>
<dbReference type="InterPro" id="IPR000073">
    <property type="entry name" value="AB_hydrolase_1"/>
</dbReference>
<evidence type="ECO:0000256" key="2">
    <source>
        <dbReference type="SAM" id="MobiDB-lite"/>
    </source>
</evidence>
<dbReference type="Gene3D" id="3.40.50.1820">
    <property type="entry name" value="alpha/beta hydrolase"/>
    <property type="match status" value="1"/>
</dbReference>
<dbReference type="InterPro" id="IPR050266">
    <property type="entry name" value="AB_hydrolase_sf"/>
</dbReference>
<feature type="region of interest" description="Disordered" evidence="2">
    <location>
        <begin position="303"/>
        <end position="323"/>
    </location>
</feature>
<evidence type="ECO:0000259" key="3">
    <source>
        <dbReference type="Pfam" id="PF00561"/>
    </source>
</evidence>
<gene>
    <name evidence="4" type="ORF">ATL40_2496</name>
</gene>
<proteinExistence type="predicted"/>
<protein>
    <submittedName>
        <fullName evidence="4">Pimeloyl-ACP methyl ester carboxylesterase</fullName>
    </submittedName>
</protein>
<accession>A0A2A9D3B2</accession>
<keyword evidence="1" id="KW-0378">Hydrolase</keyword>
<dbReference type="Proteomes" id="UP000224915">
    <property type="component" value="Unassembled WGS sequence"/>
</dbReference>
<comment type="caution">
    <text evidence="4">The sequence shown here is derived from an EMBL/GenBank/DDBJ whole genome shotgun (WGS) entry which is preliminary data.</text>
</comment>
<name>A0A2A9D3B2_9MICO</name>
<dbReference type="PANTHER" id="PTHR43798:SF31">
    <property type="entry name" value="AB HYDROLASE SUPERFAMILY PROTEIN YCLE"/>
    <property type="match status" value="1"/>
</dbReference>
<evidence type="ECO:0000256" key="1">
    <source>
        <dbReference type="ARBA" id="ARBA00022801"/>
    </source>
</evidence>